<feature type="region of interest" description="Disordered" evidence="7">
    <location>
        <begin position="313"/>
        <end position="351"/>
    </location>
</feature>
<dbReference type="PANTHER" id="PTHR45716">
    <property type="entry name" value="BITESIZE, ISOFORM I"/>
    <property type="match status" value="1"/>
</dbReference>
<dbReference type="InterPro" id="IPR043567">
    <property type="entry name" value="SYTL1-5_C2B"/>
</dbReference>
<dbReference type="OrthoDB" id="195679at2759"/>
<dbReference type="Pfam" id="PF00168">
    <property type="entry name" value="C2"/>
    <property type="match status" value="2"/>
</dbReference>
<dbReference type="InterPro" id="IPR035892">
    <property type="entry name" value="C2_domain_sf"/>
</dbReference>
<feature type="compositionally biased region" description="Low complexity" evidence="7">
    <location>
        <begin position="932"/>
        <end position="945"/>
    </location>
</feature>
<feature type="region of interest" description="Disordered" evidence="7">
    <location>
        <begin position="1071"/>
        <end position="1157"/>
    </location>
</feature>
<feature type="compositionally biased region" description="Low complexity" evidence="7">
    <location>
        <begin position="1142"/>
        <end position="1157"/>
    </location>
</feature>
<dbReference type="RefSeq" id="XP_029304648.1">
    <property type="nucleotide sequence ID" value="XM_029448788.1"/>
</dbReference>
<keyword evidence="2" id="KW-1003">Cell membrane</keyword>
<feature type="compositionally biased region" description="Basic and acidic residues" evidence="7">
    <location>
        <begin position="401"/>
        <end position="412"/>
    </location>
</feature>
<dbReference type="GO" id="GO:0006886">
    <property type="term" value="P:intracellular protein transport"/>
    <property type="evidence" value="ECO:0007669"/>
    <property type="project" value="InterPro"/>
</dbReference>
<dbReference type="PANTHER" id="PTHR45716:SF5">
    <property type="entry name" value="SYNAPTOTAGMIN-LIKE PROTEIN 2"/>
    <property type="match status" value="1"/>
</dbReference>
<gene>
    <name evidence="11 12 13" type="primary">LOC115019297</name>
</gene>
<name>A0A6J2R1N3_COTGO</name>
<protein>
    <recommendedName>
        <fullName evidence="6">Synaptotagmin-like protein 2</fullName>
    </recommendedName>
</protein>
<evidence type="ECO:0000313" key="11">
    <source>
        <dbReference type="RefSeq" id="XP_029304648.1"/>
    </source>
</evidence>
<dbReference type="FunFam" id="2.60.40.150:FF:000006">
    <property type="entry name" value="Synaptotagmin-like 5, isoform CRA_a"/>
    <property type="match status" value="1"/>
</dbReference>
<feature type="compositionally biased region" description="Polar residues" evidence="7">
    <location>
        <begin position="315"/>
        <end position="346"/>
    </location>
</feature>
<feature type="region of interest" description="Disordered" evidence="7">
    <location>
        <begin position="705"/>
        <end position="726"/>
    </location>
</feature>
<evidence type="ECO:0000313" key="10">
    <source>
        <dbReference type="Proteomes" id="UP000504630"/>
    </source>
</evidence>
<dbReference type="GeneID" id="115019297"/>
<dbReference type="GO" id="GO:0042043">
    <property type="term" value="F:neurexin family protein binding"/>
    <property type="evidence" value="ECO:0007669"/>
    <property type="project" value="TreeGrafter"/>
</dbReference>
<evidence type="ECO:0000256" key="7">
    <source>
        <dbReference type="SAM" id="MobiDB-lite"/>
    </source>
</evidence>
<dbReference type="GO" id="GO:0031267">
    <property type="term" value="F:small GTPase binding"/>
    <property type="evidence" value="ECO:0007669"/>
    <property type="project" value="InterPro"/>
</dbReference>
<dbReference type="CTD" id="563188"/>
<feature type="domain" description="RabBD" evidence="9">
    <location>
        <begin position="1"/>
        <end position="57"/>
    </location>
</feature>
<feature type="region of interest" description="Disordered" evidence="7">
    <location>
        <begin position="131"/>
        <end position="158"/>
    </location>
</feature>
<organism evidence="10 11">
    <name type="scientific">Cottoperca gobio</name>
    <name type="common">Frogmouth</name>
    <name type="synonym">Aphritis gobio</name>
    <dbReference type="NCBI Taxonomy" id="56716"/>
    <lineage>
        <taxon>Eukaryota</taxon>
        <taxon>Metazoa</taxon>
        <taxon>Chordata</taxon>
        <taxon>Craniata</taxon>
        <taxon>Vertebrata</taxon>
        <taxon>Euteleostomi</taxon>
        <taxon>Actinopterygii</taxon>
        <taxon>Neopterygii</taxon>
        <taxon>Teleostei</taxon>
        <taxon>Neoteleostei</taxon>
        <taxon>Acanthomorphata</taxon>
        <taxon>Eupercaria</taxon>
        <taxon>Perciformes</taxon>
        <taxon>Notothenioidei</taxon>
        <taxon>Bovichtidae</taxon>
        <taxon>Cottoperca</taxon>
    </lineage>
</organism>
<feature type="domain" description="C2" evidence="8">
    <location>
        <begin position="1324"/>
        <end position="1455"/>
    </location>
</feature>
<dbReference type="InterPro" id="IPR010911">
    <property type="entry name" value="Rab_BD"/>
</dbReference>
<feature type="compositionally biased region" description="Polar residues" evidence="7">
    <location>
        <begin position="604"/>
        <end position="613"/>
    </location>
</feature>
<comment type="subcellular location">
    <subcellularLocation>
        <location evidence="1">Cell membrane</location>
    </subcellularLocation>
</comment>
<dbReference type="Gene3D" id="6.10.250.3000">
    <property type="match status" value="1"/>
</dbReference>
<accession>A0A6J2R1N3</accession>
<feature type="compositionally biased region" description="Polar residues" evidence="7">
    <location>
        <begin position="1090"/>
        <end position="1123"/>
    </location>
</feature>
<dbReference type="GO" id="GO:0070382">
    <property type="term" value="C:exocytic vesicle"/>
    <property type="evidence" value="ECO:0007669"/>
    <property type="project" value="TreeGrafter"/>
</dbReference>
<dbReference type="PROSITE" id="PS50916">
    <property type="entry name" value="RABBD"/>
    <property type="match status" value="1"/>
</dbReference>
<feature type="compositionally biased region" description="Basic and acidic residues" evidence="7">
    <location>
        <begin position="588"/>
        <end position="603"/>
    </location>
</feature>
<feature type="compositionally biased region" description="Polar residues" evidence="7">
    <location>
        <begin position="535"/>
        <end position="551"/>
    </location>
</feature>
<dbReference type="GO" id="GO:0006887">
    <property type="term" value="P:exocytosis"/>
    <property type="evidence" value="ECO:0007669"/>
    <property type="project" value="UniProtKB-KW"/>
</dbReference>
<dbReference type="RefSeq" id="XP_029304651.1">
    <property type="nucleotide sequence ID" value="XM_029448791.1"/>
</dbReference>
<dbReference type="RefSeq" id="XP_029304650.1">
    <property type="nucleotide sequence ID" value="XM_029448790.1"/>
</dbReference>
<dbReference type="CDD" id="cd04020">
    <property type="entry name" value="C2B_SLP_1-2-3-4"/>
    <property type="match status" value="1"/>
</dbReference>
<evidence type="ECO:0000259" key="9">
    <source>
        <dbReference type="PROSITE" id="PS50916"/>
    </source>
</evidence>
<keyword evidence="4" id="KW-0677">Repeat</keyword>
<feature type="domain" description="C2" evidence="8">
    <location>
        <begin position="1179"/>
        <end position="1301"/>
    </location>
</feature>
<evidence type="ECO:0000256" key="5">
    <source>
        <dbReference type="ARBA" id="ARBA00023136"/>
    </source>
</evidence>
<feature type="region of interest" description="Disordered" evidence="7">
    <location>
        <begin position="393"/>
        <end position="502"/>
    </location>
</feature>
<dbReference type="Gene3D" id="2.60.40.150">
    <property type="entry name" value="C2 domain"/>
    <property type="match status" value="2"/>
</dbReference>
<dbReference type="KEGG" id="cgob:115019297"/>
<feature type="compositionally biased region" description="Polar residues" evidence="7">
    <location>
        <begin position="143"/>
        <end position="157"/>
    </location>
</feature>
<feature type="compositionally biased region" description="Polar residues" evidence="7">
    <location>
        <begin position="446"/>
        <end position="459"/>
    </location>
</feature>
<evidence type="ECO:0000256" key="3">
    <source>
        <dbReference type="ARBA" id="ARBA00022483"/>
    </source>
</evidence>
<feature type="region of interest" description="Disordered" evidence="7">
    <location>
        <begin position="535"/>
        <end position="555"/>
    </location>
</feature>
<dbReference type="Proteomes" id="UP000504630">
    <property type="component" value="Chromosome 14"/>
</dbReference>
<dbReference type="SUPFAM" id="SSF49562">
    <property type="entry name" value="C2 domain (Calcium/lipid-binding domain, CaLB)"/>
    <property type="match status" value="2"/>
</dbReference>
<feature type="region of interest" description="Disordered" evidence="7">
    <location>
        <begin position="1003"/>
        <end position="1056"/>
    </location>
</feature>
<evidence type="ECO:0000313" key="13">
    <source>
        <dbReference type="RefSeq" id="XP_029304651.1"/>
    </source>
</evidence>
<feature type="compositionally biased region" description="Basic and acidic residues" evidence="7">
    <location>
        <begin position="472"/>
        <end position="490"/>
    </location>
</feature>
<keyword evidence="5" id="KW-0472">Membrane</keyword>
<feature type="compositionally biased region" description="Basic and acidic residues" evidence="7">
    <location>
        <begin position="825"/>
        <end position="835"/>
    </location>
</feature>
<feature type="compositionally biased region" description="Polar residues" evidence="7">
    <location>
        <begin position="900"/>
        <end position="912"/>
    </location>
</feature>
<feature type="region of interest" description="Disordered" evidence="7">
    <location>
        <begin position="588"/>
        <end position="613"/>
    </location>
</feature>
<feature type="region of interest" description="Disordered" evidence="7">
    <location>
        <begin position="797"/>
        <end position="950"/>
    </location>
</feature>
<dbReference type="PROSITE" id="PS50004">
    <property type="entry name" value="C2"/>
    <property type="match status" value="2"/>
</dbReference>
<feature type="compositionally biased region" description="Polar residues" evidence="7">
    <location>
        <begin position="1024"/>
        <end position="1056"/>
    </location>
</feature>
<dbReference type="GO" id="GO:0005886">
    <property type="term" value="C:plasma membrane"/>
    <property type="evidence" value="ECO:0007669"/>
    <property type="project" value="UniProtKB-SubCell"/>
</dbReference>
<evidence type="ECO:0000256" key="4">
    <source>
        <dbReference type="ARBA" id="ARBA00022737"/>
    </source>
</evidence>
<proteinExistence type="predicted"/>
<evidence type="ECO:0000259" key="8">
    <source>
        <dbReference type="PROSITE" id="PS50004"/>
    </source>
</evidence>
<dbReference type="SMART" id="SM00239">
    <property type="entry name" value="C2"/>
    <property type="match status" value="2"/>
</dbReference>
<feature type="compositionally biased region" description="Low complexity" evidence="7">
    <location>
        <begin position="1071"/>
        <end position="1082"/>
    </location>
</feature>
<sequence>MIDLSFLTEEEQESILAVLKRDTKLKMAEERRVQNLQKTVSDKGQLRYMTGEWFYETKQLRHQDRIHGSEIIRASMRHSHKPLTILELSQIMPEKPSFVSSENKEVFVPPVLCGVLQEPHIQLSNERYQNQKQFERPQYATRAVSQSPTKQRKNPFNSDVIAKHTFEEKDSQLLDGAEDQTQTLNEEPLLSSDSCLSYASYPNDSLITQNASVPMPMPENRGVSTSSFVEEDWPGDPQTNSAALRGILKHLSTSSSTDSLFSRLDLQSPVNLNSPTETCIDRKQVRFSSVVGANEVEWQDRKELEEHSLLDIDSITPSGTENNSDLENIGTTTVGTQRPSINQSEVDSQEGELNCKNEANLQEQEAGQQVLGDVSEHCHSEFLSPAVSRLVSAEQNSGKPVHLETEPEDDRHSRAKATDWPIGFNIQPKNMPERRTDISAEDPSDTKLSTCSSRGSSHAVSPKPRQRLLGIFRREKEKTEEVQNPQKEEETIPQQKEQGRTQNISHCAVETTVDKQEAKPSEMAEVRTLQHEALQNTPSKETMASVSADNQQEAREGRVVQLPERLYNLKAFWERENSGPKIMFTREETRRKDVPKEGLETSHGHLSNSDVGSIGNNLSPQMEMIGEDTAGLSQEKILSPQTDCSFSVDVSKEDGTYRANPVLIYEDTDVFLTGSIIESQIPEPQKNAITPVPFYVAFNTQKQQSDIPVPLPRKSSSSPQEDRPAKISEVKHYLEKEYTEPRVIATRVKEASLSSPLSYLTTSLDTREKYEGESQTCPYKTKSNVVFKSLKVKDNGFATQSPDSSELRSSDSTGDVESTCPQTPRSKDHEDEVRGPSKTCLPRVLPRESSSPKRSKLEGSPLKTFPIDINPQTKVVEEQHRKPTPIPRQKKSPSHEAMQTVLTDTNPSTDITSRPLPLRPEDIGPQCCNVNTQQSSPSSSTSPQSKKASEKKLGTFTCLARSFIPQDYQHYLGPQEQAHVPLFHTDTSVEEKDVGHIPQNVLRGFVGNQSNSPTEGNPPRISSWIVQNKDGNSSQNTTTRAWSLSRPSSGSYDDTSSPIIAAFKRLSSRSMSSSKSLENLSSQTREEKTQNNSREQINQSVDNVSTLSNSKQMKTSVSVTALQQDEADSDSTFETNLGWRRNAGSSTSNLSLSSGMASMSSVSGSNSSIYPADFGDIEVQGSIQFAVNHIQKLGEFHIFVVRCRDLAVADPKKNCSDPYVKCYLLPDKTKLGKRKTTVKKKTLNPTYNEILRFKIIMEGLKTQKLNISVWHNNTFGRNSFLGEVELDLSEWDFSNTHINEYALKARILAQSPPLSPSRLMTDDGRGQMRFALRFLPQTSHSKRTSRMETGEVQMWVKDCKNLPPVRGVIIDPFVKCTVLPDTSRKSRQKTRVVKRTANPMFNHTMVYDGFRPEDLREACVEVTVWDHDRLNNHYIGGLRLGLGTGKSYGVEVVWMDSTTDEANIWQRMLQSDGEWVEDVLPLRMLVMAKSMSK</sequence>
<dbReference type="FunFam" id="2.60.40.150:FF:000040">
    <property type="entry name" value="synaptotagmin-like protein 2 isoform X2"/>
    <property type="match status" value="1"/>
</dbReference>
<evidence type="ECO:0000256" key="1">
    <source>
        <dbReference type="ARBA" id="ARBA00004236"/>
    </source>
</evidence>
<reference evidence="11 12" key="1">
    <citation type="submission" date="2025-04" db="UniProtKB">
        <authorList>
            <consortium name="RefSeq"/>
        </authorList>
    </citation>
    <scope>IDENTIFICATION</scope>
</reference>
<evidence type="ECO:0000256" key="6">
    <source>
        <dbReference type="ARBA" id="ARBA00072164"/>
    </source>
</evidence>
<evidence type="ECO:0000313" key="12">
    <source>
        <dbReference type="RefSeq" id="XP_029304650.1"/>
    </source>
</evidence>
<feature type="compositionally biased region" description="Polar residues" evidence="7">
    <location>
        <begin position="492"/>
        <end position="502"/>
    </location>
</feature>
<keyword evidence="3" id="KW-0268">Exocytosis</keyword>
<dbReference type="InterPro" id="IPR000008">
    <property type="entry name" value="C2_dom"/>
</dbReference>
<keyword evidence="10" id="KW-1185">Reference proteome</keyword>
<evidence type="ECO:0000256" key="2">
    <source>
        <dbReference type="ARBA" id="ARBA00022475"/>
    </source>
</evidence>